<dbReference type="InterPro" id="IPR011335">
    <property type="entry name" value="Restrct_endonuc-II-like"/>
</dbReference>
<evidence type="ECO:0000259" key="4">
    <source>
        <dbReference type="Pfam" id="PF12705"/>
    </source>
</evidence>
<keyword evidence="3" id="KW-0234">DNA repair</keyword>
<keyword evidence="2" id="KW-0347">Helicase</keyword>
<keyword evidence="2" id="KW-0547">Nucleotide-binding</keyword>
<dbReference type="GO" id="GO:0006281">
    <property type="term" value="P:DNA repair"/>
    <property type="evidence" value="ECO:0007669"/>
    <property type="project" value="UniProtKB-KW"/>
</dbReference>
<evidence type="ECO:0000256" key="3">
    <source>
        <dbReference type="ARBA" id="ARBA00023204"/>
    </source>
</evidence>
<feature type="domain" description="PD-(D/E)XK endonuclease-like" evidence="4">
    <location>
        <begin position="25"/>
        <end position="269"/>
    </location>
</feature>
<evidence type="ECO:0000256" key="1">
    <source>
        <dbReference type="ARBA" id="ARBA00022763"/>
    </source>
</evidence>
<name>A0A1I1JI91_9ACTN</name>
<dbReference type="Pfam" id="PF12705">
    <property type="entry name" value="PDDEXK_1"/>
    <property type="match status" value="1"/>
</dbReference>
<sequence length="285" mass="31617">MSLTSASPVERLSTPVDGVDVLGALSPSRAGDFLACPLLYRFRTIDRLPEPPSVDAVRGTVVHKVLEDLFDLPAGDRTVDRAHGLLGPAWAGLQEAEPELADLFGDADELGRWLGSCRDVLERYFTLEDPTRLEPSDRELYVETVLDSKLLVRGFIDRVDVAPTGEIRIVDYKSGRAPGEMFEAKALFQLRIYALALWRTRGVVPSVLQLVYLGNGEILRYEPDEADLRATERKLDAIWRAISTAKESGDWRPRPSRLCSWCAHQSLCPEFGGTPPPFPATEPTT</sequence>
<keyword evidence="5" id="KW-0540">Nuclease</keyword>
<dbReference type="RefSeq" id="WP_091123436.1">
    <property type="nucleotide sequence ID" value="NZ_FOLB01000007.1"/>
</dbReference>
<dbReference type="InterPro" id="IPR038726">
    <property type="entry name" value="PDDEXK_AddAB-type"/>
</dbReference>
<evidence type="ECO:0000256" key="2">
    <source>
        <dbReference type="ARBA" id="ARBA00022806"/>
    </source>
</evidence>
<keyword evidence="5" id="KW-0269">Exonuclease</keyword>
<evidence type="ECO:0000313" key="5">
    <source>
        <dbReference type="EMBL" id="SFC48264.1"/>
    </source>
</evidence>
<proteinExistence type="predicted"/>
<dbReference type="EMBL" id="FOLB01000007">
    <property type="protein sequence ID" value="SFC48264.1"/>
    <property type="molecule type" value="Genomic_DNA"/>
</dbReference>
<evidence type="ECO:0000313" key="6">
    <source>
        <dbReference type="Proteomes" id="UP000198832"/>
    </source>
</evidence>
<organism evidence="5 6">
    <name type="scientific">Nocardioides terrae</name>
    <dbReference type="NCBI Taxonomy" id="574651"/>
    <lineage>
        <taxon>Bacteria</taxon>
        <taxon>Bacillati</taxon>
        <taxon>Actinomycetota</taxon>
        <taxon>Actinomycetes</taxon>
        <taxon>Propionibacteriales</taxon>
        <taxon>Nocardioidaceae</taxon>
        <taxon>Nocardioides</taxon>
    </lineage>
</organism>
<dbReference type="OrthoDB" id="9791397at2"/>
<dbReference type="Proteomes" id="UP000198832">
    <property type="component" value="Unassembled WGS sequence"/>
</dbReference>
<accession>A0A1I1JI91</accession>
<keyword evidence="1" id="KW-0227">DNA damage</keyword>
<dbReference type="InterPro" id="IPR011604">
    <property type="entry name" value="PDDEXK-like_dom_sf"/>
</dbReference>
<protein>
    <submittedName>
        <fullName evidence="5">Putative RecB family exonuclease</fullName>
    </submittedName>
</protein>
<dbReference type="AlphaFoldDB" id="A0A1I1JI91"/>
<keyword evidence="5" id="KW-0378">Hydrolase</keyword>
<gene>
    <name evidence="5" type="ORF">SAMN04487968_10723</name>
</gene>
<dbReference type="STRING" id="574651.SAMN04487968_10723"/>
<reference evidence="5 6" key="1">
    <citation type="submission" date="2016-10" db="EMBL/GenBank/DDBJ databases">
        <authorList>
            <person name="de Groot N.N."/>
        </authorList>
    </citation>
    <scope>NUCLEOTIDE SEQUENCE [LARGE SCALE GENOMIC DNA]</scope>
    <source>
        <strain evidence="5 6">CGMCC 1.7056</strain>
    </source>
</reference>
<dbReference type="SUPFAM" id="SSF52980">
    <property type="entry name" value="Restriction endonuclease-like"/>
    <property type="match status" value="1"/>
</dbReference>
<dbReference type="GO" id="GO:0004527">
    <property type="term" value="F:exonuclease activity"/>
    <property type="evidence" value="ECO:0007669"/>
    <property type="project" value="UniProtKB-KW"/>
</dbReference>
<keyword evidence="2" id="KW-0067">ATP-binding</keyword>
<dbReference type="GO" id="GO:0004386">
    <property type="term" value="F:helicase activity"/>
    <property type="evidence" value="ECO:0007669"/>
    <property type="project" value="UniProtKB-KW"/>
</dbReference>
<keyword evidence="6" id="KW-1185">Reference proteome</keyword>
<dbReference type="Gene3D" id="3.90.320.10">
    <property type="match status" value="1"/>
</dbReference>